<evidence type="ECO:0000313" key="2">
    <source>
        <dbReference type="EMBL" id="MPC23626.1"/>
    </source>
</evidence>
<protein>
    <submittedName>
        <fullName evidence="2">Uncharacterized protein</fullName>
    </submittedName>
</protein>
<dbReference type="EMBL" id="VSRR010001233">
    <property type="protein sequence ID" value="MPC23626.1"/>
    <property type="molecule type" value="Genomic_DNA"/>
</dbReference>
<gene>
    <name evidence="2" type="ORF">E2C01_016686</name>
</gene>
<sequence>MFEGRGDSVGEGKSLGCEENAEVTSPPTLSIVVLPQPLLSPHSPSLFPHPRHPSQFPPSPPSASFTCRSPRTVTPLLEALMYGNGERDGKGGEGGDCWLTLWTGARRGSTSDVYCFCCRPVLLRPCLSHPLAAPLPRVPPQPGPARWPWVVWASMRSCIPPDCCSADDTYTNHRPRLHLDNPTWTVQSRHYLAVSSRGPSTLDNDTCNSARRDSHVVEAVMGRRGGVYGVA</sequence>
<organism evidence="2 3">
    <name type="scientific">Portunus trituberculatus</name>
    <name type="common">Swimming crab</name>
    <name type="synonym">Neptunus trituberculatus</name>
    <dbReference type="NCBI Taxonomy" id="210409"/>
    <lineage>
        <taxon>Eukaryota</taxon>
        <taxon>Metazoa</taxon>
        <taxon>Ecdysozoa</taxon>
        <taxon>Arthropoda</taxon>
        <taxon>Crustacea</taxon>
        <taxon>Multicrustacea</taxon>
        <taxon>Malacostraca</taxon>
        <taxon>Eumalacostraca</taxon>
        <taxon>Eucarida</taxon>
        <taxon>Decapoda</taxon>
        <taxon>Pleocyemata</taxon>
        <taxon>Brachyura</taxon>
        <taxon>Eubrachyura</taxon>
        <taxon>Portunoidea</taxon>
        <taxon>Portunidae</taxon>
        <taxon>Portuninae</taxon>
        <taxon>Portunus</taxon>
    </lineage>
</organism>
<evidence type="ECO:0000313" key="3">
    <source>
        <dbReference type="Proteomes" id="UP000324222"/>
    </source>
</evidence>
<proteinExistence type="predicted"/>
<accession>A0A5B7DRV2</accession>
<comment type="caution">
    <text evidence="2">The sequence shown here is derived from an EMBL/GenBank/DDBJ whole genome shotgun (WGS) entry which is preliminary data.</text>
</comment>
<feature type="region of interest" description="Disordered" evidence="1">
    <location>
        <begin position="43"/>
        <end position="65"/>
    </location>
</feature>
<evidence type="ECO:0000256" key="1">
    <source>
        <dbReference type="SAM" id="MobiDB-lite"/>
    </source>
</evidence>
<name>A0A5B7DRV2_PORTR</name>
<dbReference type="AlphaFoldDB" id="A0A5B7DRV2"/>
<feature type="compositionally biased region" description="Basic and acidic residues" evidence="1">
    <location>
        <begin position="1"/>
        <end position="10"/>
    </location>
</feature>
<reference evidence="2 3" key="1">
    <citation type="submission" date="2019-05" db="EMBL/GenBank/DDBJ databases">
        <title>Another draft genome of Portunus trituberculatus and its Hox gene families provides insights of decapod evolution.</title>
        <authorList>
            <person name="Jeong J.-H."/>
            <person name="Song I."/>
            <person name="Kim S."/>
            <person name="Choi T."/>
            <person name="Kim D."/>
            <person name="Ryu S."/>
            <person name="Kim W."/>
        </authorList>
    </citation>
    <scope>NUCLEOTIDE SEQUENCE [LARGE SCALE GENOMIC DNA]</scope>
    <source>
        <tissue evidence="2">Muscle</tissue>
    </source>
</reference>
<keyword evidence="3" id="KW-1185">Reference proteome</keyword>
<feature type="region of interest" description="Disordered" evidence="1">
    <location>
        <begin position="1"/>
        <end position="21"/>
    </location>
</feature>
<dbReference type="Proteomes" id="UP000324222">
    <property type="component" value="Unassembled WGS sequence"/>
</dbReference>